<reference evidence="6 7" key="1">
    <citation type="journal article" date="2012" name="BMC Genomics">
        <title>Comparative genomics of the white-rot fungi, Phanerochaete carnosa and P. chrysosporium, to elucidate the genetic basis of the distinct wood types they colonize.</title>
        <authorList>
            <person name="Suzuki H."/>
            <person name="MacDonald J."/>
            <person name="Syed K."/>
            <person name="Salamov A."/>
            <person name="Hori C."/>
            <person name="Aerts A."/>
            <person name="Henrissat B."/>
            <person name="Wiebenga A."/>
            <person name="vanKuyk P.A."/>
            <person name="Barry K."/>
            <person name="Lindquist E."/>
            <person name="LaButti K."/>
            <person name="Lapidus A."/>
            <person name="Lucas S."/>
            <person name="Coutinho P."/>
            <person name="Gong Y."/>
            <person name="Samejima M."/>
            <person name="Mahadevan R."/>
            <person name="Abou-Zaid M."/>
            <person name="de Vries R.P."/>
            <person name="Igarashi K."/>
            <person name="Yadav J.S."/>
            <person name="Grigoriev I.V."/>
            <person name="Master E.R."/>
        </authorList>
    </citation>
    <scope>NUCLEOTIDE SEQUENCE [LARGE SCALE GENOMIC DNA]</scope>
    <source>
        <strain evidence="6 7">HHB-10118-sp</strain>
    </source>
</reference>
<dbReference type="Proteomes" id="UP000008370">
    <property type="component" value="Unassembled WGS sequence"/>
</dbReference>
<protein>
    <recommendedName>
        <fullName evidence="5">MYND-type domain-containing protein</fullName>
    </recommendedName>
</protein>
<dbReference type="InterPro" id="IPR002893">
    <property type="entry name" value="Znf_MYND"/>
</dbReference>
<evidence type="ECO:0000256" key="2">
    <source>
        <dbReference type="ARBA" id="ARBA00022771"/>
    </source>
</evidence>
<evidence type="ECO:0000259" key="5">
    <source>
        <dbReference type="PROSITE" id="PS50865"/>
    </source>
</evidence>
<dbReference type="KEGG" id="pco:PHACADRAFT_209083"/>
<dbReference type="OrthoDB" id="2757990at2759"/>
<gene>
    <name evidence="6" type="ORF">PHACADRAFT_209083</name>
</gene>
<dbReference type="InParanoid" id="K5UZG5"/>
<feature type="domain" description="MYND-type" evidence="5">
    <location>
        <begin position="20"/>
        <end position="61"/>
    </location>
</feature>
<accession>K5UZG5</accession>
<dbReference type="HOGENOM" id="CLU_094262_2_0_1"/>
<evidence type="ECO:0000256" key="4">
    <source>
        <dbReference type="PROSITE-ProRule" id="PRU00134"/>
    </source>
</evidence>
<dbReference type="GeneID" id="18912812"/>
<evidence type="ECO:0000256" key="1">
    <source>
        <dbReference type="ARBA" id="ARBA00022723"/>
    </source>
</evidence>
<keyword evidence="3" id="KW-0862">Zinc</keyword>
<evidence type="ECO:0000313" key="6">
    <source>
        <dbReference type="EMBL" id="EKM55566.1"/>
    </source>
</evidence>
<proteinExistence type="predicted"/>
<name>K5UZG5_PHACS</name>
<dbReference type="SUPFAM" id="SSF144232">
    <property type="entry name" value="HIT/MYND zinc finger-like"/>
    <property type="match status" value="1"/>
</dbReference>
<evidence type="ECO:0000313" key="7">
    <source>
        <dbReference type="Proteomes" id="UP000008370"/>
    </source>
</evidence>
<dbReference type="Gene3D" id="6.10.140.2220">
    <property type="match status" value="1"/>
</dbReference>
<keyword evidence="2 4" id="KW-0863">Zinc-finger</keyword>
<dbReference type="STRING" id="650164.K5UZG5"/>
<sequence>MSTSDKRTTGSAPNTVLRQCQHYFKDQTEDRPLLTCSQCKRSHYCNRECQRAHWPQHKTTCRANVQTRANIKKESQQFRQATASSCLQESSGRTTAVDPLAMETLLKRFSQTRRPILTMAALEALRLDLHPENVMKNILWVELEYTHQLYPREMRLKNAESEVIQKQGGLGVAIAIITCGGIKHMIPLGIPDKPTDDMTLPHPELWREKLELGIEATQY</sequence>
<organism evidence="6 7">
    <name type="scientific">Phanerochaete carnosa (strain HHB-10118-sp)</name>
    <name type="common">White-rot fungus</name>
    <name type="synonym">Peniophora carnosa</name>
    <dbReference type="NCBI Taxonomy" id="650164"/>
    <lineage>
        <taxon>Eukaryota</taxon>
        <taxon>Fungi</taxon>
        <taxon>Dikarya</taxon>
        <taxon>Basidiomycota</taxon>
        <taxon>Agaricomycotina</taxon>
        <taxon>Agaricomycetes</taxon>
        <taxon>Polyporales</taxon>
        <taxon>Phanerochaetaceae</taxon>
        <taxon>Phanerochaete</taxon>
    </lineage>
</organism>
<keyword evidence="7" id="KW-1185">Reference proteome</keyword>
<dbReference type="EMBL" id="JH930472">
    <property type="protein sequence ID" value="EKM55566.1"/>
    <property type="molecule type" value="Genomic_DNA"/>
</dbReference>
<dbReference type="PROSITE" id="PS50865">
    <property type="entry name" value="ZF_MYND_2"/>
    <property type="match status" value="1"/>
</dbReference>
<dbReference type="GO" id="GO:0008270">
    <property type="term" value="F:zinc ion binding"/>
    <property type="evidence" value="ECO:0007669"/>
    <property type="project" value="UniProtKB-KW"/>
</dbReference>
<dbReference type="RefSeq" id="XP_007395889.1">
    <property type="nucleotide sequence ID" value="XM_007395827.1"/>
</dbReference>
<dbReference type="Pfam" id="PF01753">
    <property type="entry name" value="zf-MYND"/>
    <property type="match status" value="1"/>
</dbReference>
<evidence type="ECO:0000256" key="3">
    <source>
        <dbReference type="ARBA" id="ARBA00022833"/>
    </source>
</evidence>
<keyword evidence="1" id="KW-0479">Metal-binding</keyword>
<dbReference type="AlphaFoldDB" id="K5UZG5"/>